<name>A0A316VNJ7_9BASI</name>
<reference evidence="1 2" key="1">
    <citation type="journal article" date="2018" name="Mol. Biol. Evol.">
        <title>Broad Genomic Sampling Reveals a Smut Pathogenic Ancestry of the Fungal Clade Ustilaginomycotina.</title>
        <authorList>
            <person name="Kijpornyongpan T."/>
            <person name="Mondo S.J."/>
            <person name="Barry K."/>
            <person name="Sandor L."/>
            <person name="Lee J."/>
            <person name="Lipzen A."/>
            <person name="Pangilinan J."/>
            <person name="LaButti K."/>
            <person name="Hainaut M."/>
            <person name="Henrissat B."/>
            <person name="Grigoriev I.V."/>
            <person name="Spatafora J.W."/>
            <person name="Aime M.C."/>
        </authorList>
    </citation>
    <scope>NUCLEOTIDE SEQUENCE [LARGE SCALE GENOMIC DNA]</scope>
    <source>
        <strain evidence="1 2">MCA 4658</strain>
    </source>
</reference>
<protein>
    <submittedName>
        <fullName evidence="1">Uncharacterized protein</fullName>
    </submittedName>
</protein>
<dbReference type="AlphaFoldDB" id="A0A316VNJ7"/>
<gene>
    <name evidence="1" type="ORF">IE81DRAFT_350875</name>
</gene>
<evidence type="ECO:0000313" key="2">
    <source>
        <dbReference type="Proteomes" id="UP000245783"/>
    </source>
</evidence>
<organism evidence="1 2">
    <name type="scientific">Ceraceosorus guamensis</name>
    <dbReference type="NCBI Taxonomy" id="1522189"/>
    <lineage>
        <taxon>Eukaryota</taxon>
        <taxon>Fungi</taxon>
        <taxon>Dikarya</taxon>
        <taxon>Basidiomycota</taxon>
        <taxon>Ustilaginomycotina</taxon>
        <taxon>Exobasidiomycetes</taxon>
        <taxon>Ceraceosorales</taxon>
        <taxon>Ceraceosoraceae</taxon>
        <taxon>Ceraceosorus</taxon>
    </lineage>
</organism>
<proteinExistence type="predicted"/>
<sequence>MRLAVKPDKSKLAIRARMGPSGVLRCAALRLARLAHKKERHPLRARRMTLRARIAKVLGTKGSAFLVCLLSGRLRGVRRASIASRLSSQSIQAMRPNSEPHRLADG</sequence>
<evidence type="ECO:0000313" key="1">
    <source>
        <dbReference type="EMBL" id="PWN38638.1"/>
    </source>
</evidence>
<dbReference type="GeneID" id="37038487"/>
<dbReference type="RefSeq" id="XP_025365798.1">
    <property type="nucleotide sequence ID" value="XM_025516617.1"/>
</dbReference>
<keyword evidence="2" id="KW-1185">Reference proteome</keyword>
<dbReference type="Proteomes" id="UP000245783">
    <property type="component" value="Unassembled WGS sequence"/>
</dbReference>
<accession>A0A316VNJ7</accession>
<dbReference type="EMBL" id="KZ819587">
    <property type="protein sequence ID" value="PWN38638.1"/>
    <property type="molecule type" value="Genomic_DNA"/>
</dbReference>
<dbReference type="InParanoid" id="A0A316VNJ7"/>